<dbReference type="Proteomes" id="UP001054837">
    <property type="component" value="Unassembled WGS sequence"/>
</dbReference>
<gene>
    <name evidence="2" type="ORF">CDAR_398791</name>
</gene>
<evidence type="ECO:0000313" key="2">
    <source>
        <dbReference type="EMBL" id="GIY38659.1"/>
    </source>
</evidence>
<name>A0AAV4SXL1_9ARAC</name>
<evidence type="ECO:0000256" key="1">
    <source>
        <dbReference type="SAM" id="Phobius"/>
    </source>
</evidence>
<evidence type="ECO:0000313" key="3">
    <source>
        <dbReference type="Proteomes" id="UP001054837"/>
    </source>
</evidence>
<keyword evidence="1" id="KW-0812">Transmembrane</keyword>
<reference evidence="2 3" key="1">
    <citation type="submission" date="2021-06" db="EMBL/GenBank/DDBJ databases">
        <title>Caerostris darwini draft genome.</title>
        <authorList>
            <person name="Kono N."/>
            <person name="Arakawa K."/>
        </authorList>
    </citation>
    <scope>NUCLEOTIDE SEQUENCE [LARGE SCALE GENOMIC DNA]</scope>
</reference>
<comment type="caution">
    <text evidence="2">The sequence shown here is derived from an EMBL/GenBank/DDBJ whole genome shotgun (WGS) entry which is preliminary data.</text>
</comment>
<organism evidence="2 3">
    <name type="scientific">Caerostris darwini</name>
    <dbReference type="NCBI Taxonomy" id="1538125"/>
    <lineage>
        <taxon>Eukaryota</taxon>
        <taxon>Metazoa</taxon>
        <taxon>Ecdysozoa</taxon>
        <taxon>Arthropoda</taxon>
        <taxon>Chelicerata</taxon>
        <taxon>Arachnida</taxon>
        <taxon>Araneae</taxon>
        <taxon>Araneomorphae</taxon>
        <taxon>Entelegynae</taxon>
        <taxon>Araneoidea</taxon>
        <taxon>Araneidae</taxon>
        <taxon>Caerostris</taxon>
    </lineage>
</organism>
<dbReference type="AlphaFoldDB" id="A0AAV4SXL1"/>
<accession>A0AAV4SXL1</accession>
<proteinExistence type="predicted"/>
<protein>
    <submittedName>
        <fullName evidence="2">Uncharacterized protein</fullName>
    </submittedName>
</protein>
<sequence>MFFEVVVCAFIAIIAVLAILTLWRMKYSRFVSDNKHSVFQVLLDVMDSILFVTSGKKNALHLCKMSLAYLIESAFSGVPMQNDSHSPGTKIASSDSSQWKGRRKLLAAGFQSSMLKKIPRCLQPACAEVGRVSARGNGKEFTCVESLLPLCSLDIAGGELNDAEYQM</sequence>
<dbReference type="EMBL" id="BPLQ01008652">
    <property type="protein sequence ID" value="GIY38659.1"/>
    <property type="molecule type" value="Genomic_DNA"/>
</dbReference>
<keyword evidence="1" id="KW-1133">Transmembrane helix</keyword>
<keyword evidence="1" id="KW-0472">Membrane</keyword>
<keyword evidence="3" id="KW-1185">Reference proteome</keyword>
<feature type="transmembrane region" description="Helical" evidence="1">
    <location>
        <begin position="6"/>
        <end position="25"/>
    </location>
</feature>